<dbReference type="InterPro" id="IPR050223">
    <property type="entry name" value="D-isomer_2-hydroxyacid_DH"/>
</dbReference>
<sequence length="321" mass="33582">MANTAAEPRNRPIHVLIAGLLHPGLMQRLEGTYATSRLWEQSDSRAFLAEHGARFEVLATSGAIGADKMLIESLPNLELIASVGVGVDPIDLKTARNRGVAVTNTPNVLNGCVADAALGLLLGVARRIAEADRFVRAGDWATEKFPLGTKVGGKLCGIIGMGGIGREIASRVVACGMRVAYHGPTPKSDLPYEYYGSIIDLARAADVLVLSLPGGGKTRHIVDPRVLEALGPHGILINVARGSVVDEDALVSALANGEIAGAGLDVFENEPHVPPSLIALKNVLLTPHIGSGTKETREAMAHLVLDNIGALARGLPLISPV</sequence>
<gene>
    <name evidence="7" type="ORF">SAMN05446927_0628</name>
</gene>
<dbReference type="GO" id="GO:0030267">
    <property type="term" value="F:glyoxylate reductase (NADPH) activity"/>
    <property type="evidence" value="ECO:0007669"/>
    <property type="project" value="TreeGrafter"/>
</dbReference>
<evidence type="ECO:0000259" key="6">
    <source>
        <dbReference type="Pfam" id="PF02826"/>
    </source>
</evidence>
<evidence type="ECO:0000256" key="2">
    <source>
        <dbReference type="ARBA" id="ARBA00023002"/>
    </source>
</evidence>
<evidence type="ECO:0000256" key="1">
    <source>
        <dbReference type="ARBA" id="ARBA00022857"/>
    </source>
</evidence>
<dbReference type="OrthoDB" id="9805416at2"/>
<proteinExistence type="inferred from homology"/>
<dbReference type="InterPro" id="IPR006139">
    <property type="entry name" value="D-isomer_2_OHA_DH_cat_dom"/>
</dbReference>
<evidence type="ECO:0000313" key="7">
    <source>
        <dbReference type="EMBL" id="SOE53288.1"/>
    </source>
</evidence>
<dbReference type="Gene3D" id="3.40.50.720">
    <property type="entry name" value="NAD(P)-binding Rossmann-like Domain"/>
    <property type="match status" value="2"/>
</dbReference>
<dbReference type="InterPro" id="IPR006140">
    <property type="entry name" value="D-isomer_DH_NAD-bd"/>
</dbReference>
<evidence type="ECO:0000259" key="5">
    <source>
        <dbReference type="Pfam" id="PF00389"/>
    </source>
</evidence>
<feature type="domain" description="D-isomer specific 2-hydroxyacid dehydrogenase NAD-binding" evidence="6">
    <location>
        <begin position="118"/>
        <end position="290"/>
    </location>
</feature>
<dbReference type="GO" id="GO:0016618">
    <property type="term" value="F:hydroxypyruvate reductase [NAD(P)H] activity"/>
    <property type="evidence" value="ECO:0007669"/>
    <property type="project" value="TreeGrafter"/>
</dbReference>
<keyword evidence="1" id="KW-0521">NADP</keyword>
<dbReference type="SUPFAM" id="SSF52283">
    <property type="entry name" value="Formate/glycerate dehydrogenase catalytic domain-like"/>
    <property type="match status" value="1"/>
</dbReference>
<dbReference type="CDD" id="cd12156">
    <property type="entry name" value="HPPR"/>
    <property type="match status" value="1"/>
</dbReference>
<reference evidence="7 8" key="1">
    <citation type="submission" date="2017-09" db="EMBL/GenBank/DDBJ databases">
        <authorList>
            <person name="Varghese N."/>
            <person name="Submissions S."/>
        </authorList>
    </citation>
    <scope>NUCLEOTIDE SEQUENCE [LARGE SCALE GENOMIC DNA]</scope>
    <source>
        <strain evidence="7 8">OK806</strain>
    </source>
</reference>
<name>A0A7Z7I424_9BURK</name>
<organism evidence="7 8">
    <name type="scientific">Caballeronia arationis</name>
    <dbReference type="NCBI Taxonomy" id="1777142"/>
    <lineage>
        <taxon>Bacteria</taxon>
        <taxon>Pseudomonadati</taxon>
        <taxon>Pseudomonadota</taxon>
        <taxon>Betaproteobacteria</taxon>
        <taxon>Burkholderiales</taxon>
        <taxon>Burkholderiaceae</taxon>
        <taxon>Caballeronia</taxon>
    </lineage>
</organism>
<dbReference type="FunFam" id="3.40.50.720:FF:000213">
    <property type="entry name" value="Putative 2-hydroxyacid dehydrogenase"/>
    <property type="match status" value="1"/>
</dbReference>
<dbReference type="Proteomes" id="UP000219522">
    <property type="component" value="Unassembled WGS sequence"/>
</dbReference>
<protein>
    <submittedName>
        <fullName evidence="7">Lactate dehydrogenase</fullName>
    </submittedName>
</protein>
<dbReference type="InterPro" id="IPR036291">
    <property type="entry name" value="NAD(P)-bd_dom_sf"/>
</dbReference>
<keyword evidence="8" id="KW-1185">Reference proteome</keyword>
<dbReference type="Pfam" id="PF02826">
    <property type="entry name" value="2-Hacid_dh_C"/>
    <property type="match status" value="1"/>
</dbReference>
<dbReference type="GO" id="GO:0051287">
    <property type="term" value="F:NAD binding"/>
    <property type="evidence" value="ECO:0007669"/>
    <property type="project" value="InterPro"/>
</dbReference>
<accession>A0A7Z7I424</accession>
<dbReference type="RefSeq" id="WP_062642316.1">
    <property type="nucleotide sequence ID" value="NZ_FCOG02000138.1"/>
</dbReference>
<keyword evidence="3" id="KW-0520">NAD</keyword>
<dbReference type="Pfam" id="PF00389">
    <property type="entry name" value="2-Hacid_dh"/>
    <property type="match status" value="1"/>
</dbReference>
<dbReference type="AlphaFoldDB" id="A0A7Z7I424"/>
<feature type="domain" description="D-isomer specific 2-hydroxyacid dehydrogenase catalytic" evidence="5">
    <location>
        <begin position="16"/>
        <end position="321"/>
    </location>
</feature>
<evidence type="ECO:0000256" key="3">
    <source>
        <dbReference type="ARBA" id="ARBA00023027"/>
    </source>
</evidence>
<comment type="caution">
    <text evidence="7">The sequence shown here is derived from an EMBL/GenBank/DDBJ whole genome shotgun (WGS) entry which is preliminary data.</text>
</comment>
<dbReference type="GO" id="GO:0005829">
    <property type="term" value="C:cytosol"/>
    <property type="evidence" value="ECO:0007669"/>
    <property type="project" value="TreeGrafter"/>
</dbReference>
<dbReference type="PANTHER" id="PTHR10996:SF178">
    <property type="entry name" value="2-HYDROXYACID DEHYDROGENASE YGL185C-RELATED"/>
    <property type="match status" value="1"/>
</dbReference>
<comment type="similarity">
    <text evidence="4">Belongs to the D-isomer specific 2-hydroxyacid dehydrogenase family.</text>
</comment>
<keyword evidence="2 4" id="KW-0560">Oxidoreductase</keyword>
<evidence type="ECO:0000313" key="8">
    <source>
        <dbReference type="Proteomes" id="UP000219522"/>
    </source>
</evidence>
<dbReference type="EMBL" id="OCSU01000001">
    <property type="protein sequence ID" value="SOE53288.1"/>
    <property type="molecule type" value="Genomic_DNA"/>
</dbReference>
<evidence type="ECO:0000256" key="4">
    <source>
        <dbReference type="RuleBase" id="RU003719"/>
    </source>
</evidence>
<dbReference type="SUPFAM" id="SSF51735">
    <property type="entry name" value="NAD(P)-binding Rossmann-fold domains"/>
    <property type="match status" value="1"/>
</dbReference>
<dbReference type="PANTHER" id="PTHR10996">
    <property type="entry name" value="2-HYDROXYACID DEHYDROGENASE-RELATED"/>
    <property type="match status" value="1"/>
</dbReference>